<name>A0A387B921_9MICO</name>
<evidence type="ECO:0000259" key="1">
    <source>
        <dbReference type="Pfam" id="PF04577"/>
    </source>
</evidence>
<evidence type="ECO:0000313" key="3">
    <source>
        <dbReference type="Proteomes" id="UP000278886"/>
    </source>
</evidence>
<dbReference type="AlphaFoldDB" id="A0A387B921"/>
<organism evidence="2 3">
    <name type="scientific">Protaetiibacter intestinalis</name>
    <dbReference type="NCBI Taxonomy" id="2419774"/>
    <lineage>
        <taxon>Bacteria</taxon>
        <taxon>Bacillati</taxon>
        <taxon>Actinomycetota</taxon>
        <taxon>Actinomycetes</taxon>
        <taxon>Micrococcales</taxon>
        <taxon>Microbacteriaceae</taxon>
        <taxon>Protaetiibacter</taxon>
    </lineage>
</organism>
<dbReference type="Proteomes" id="UP000278886">
    <property type="component" value="Chromosome"/>
</dbReference>
<gene>
    <name evidence="2" type="ORF">D7I47_08780</name>
</gene>
<proteinExistence type="predicted"/>
<keyword evidence="2" id="KW-0808">Transferase</keyword>
<dbReference type="GO" id="GO:0016757">
    <property type="term" value="F:glycosyltransferase activity"/>
    <property type="evidence" value="ECO:0007669"/>
    <property type="project" value="InterPro"/>
</dbReference>
<sequence length="473" mass="52424">MGMSPERFLAKELRAYRHDLDPLHFERIASRLPLPGGPADGAIVRSMHQHPEESLRFLESAAGAPWRARLEGTPVDTHWPPVERLAVSYHLLARGNDSDSVLGWSPFRVERPRPDIAEPAGGVPVPIPVRKGHRTSFRAGEGVLSAPDVRWLTLDDAIVQDGGSVRVGDTWIAYEPSADPSNATFVSGLWQTHWGTRVHPDTVMIKTAPEAPDVIDEGILIAGRNDDNWYQFMVFYLARILSVPSSVPSDAPLLVTERTLPGGIEALRELSDRPIRMIDPGLAQRVRRLHVGPPVGNMRDDGYDAWFRALTVHLPALRELRRRWGVDTPRIGAGRKIFLHRNAGRRGVTNAESIASIAQEAGLELVDPALLTFGEQREVFSSSELVVGATGAVMANYLLMRPGSHIIGLTSDHLYDFISPPAMAWIAGCTFEYVTGPSLVTRRDVEHLQHWVQADFAIPAQTFRRVLRARTRS</sequence>
<dbReference type="OrthoDB" id="5116883at2"/>
<dbReference type="Pfam" id="PF04577">
    <property type="entry name" value="Glyco_transf_61"/>
    <property type="match status" value="1"/>
</dbReference>
<protein>
    <submittedName>
        <fullName evidence="2">Glycosyltransferase family 61 protein</fullName>
    </submittedName>
</protein>
<feature type="domain" description="Glycosyltransferase 61 catalytic" evidence="1">
    <location>
        <begin position="232"/>
        <end position="407"/>
    </location>
</feature>
<dbReference type="KEGG" id="lyd:D7I47_08780"/>
<accession>A0A387B921</accession>
<dbReference type="InterPro" id="IPR049625">
    <property type="entry name" value="Glyco_transf_61_cat"/>
</dbReference>
<reference evidence="3" key="1">
    <citation type="submission" date="2018-09" db="EMBL/GenBank/DDBJ databases">
        <title>Genome sequencing of strain 2DFWR-13.</title>
        <authorList>
            <person name="Heo J."/>
            <person name="Kim S.-J."/>
            <person name="Kwon S.-W."/>
        </authorList>
    </citation>
    <scope>NUCLEOTIDE SEQUENCE [LARGE SCALE GENOMIC DNA]</scope>
    <source>
        <strain evidence="3">2DFWR-13</strain>
    </source>
</reference>
<dbReference type="EMBL" id="CP032630">
    <property type="protein sequence ID" value="AYF98341.1"/>
    <property type="molecule type" value="Genomic_DNA"/>
</dbReference>
<evidence type="ECO:0000313" key="2">
    <source>
        <dbReference type="EMBL" id="AYF98341.1"/>
    </source>
</evidence>
<keyword evidence="3" id="KW-1185">Reference proteome</keyword>